<dbReference type="PROSITE" id="PS51012">
    <property type="entry name" value="ABC_TM2"/>
    <property type="match status" value="1"/>
</dbReference>
<evidence type="ECO:0000256" key="1">
    <source>
        <dbReference type="ARBA" id="ARBA00004141"/>
    </source>
</evidence>
<protein>
    <recommendedName>
        <fullName evidence="6">Transport permease protein</fullName>
    </recommendedName>
</protein>
<evidence type="ECO:0000256" key="6">
    <source>
        <dbReference type="RuleBase" id="RU361157"/>
    </source>
</evidence>
<reference evidence="7 8" key="1">
    <citation type="submission" date="2018-02" db="EMBL/GenBank/DDBJ databases">
        <title>Insights into the biology of acidophilic members of the Acidiferrobacteraceae family derived from comparative genomic analyses.</title>
        <authorList>
            <person name="Issotta F."/>
            <person name="Thyssen C."/>
            <person name="Mena C."/>
            <person name="Moya A."/>
            <person name="Bellenberg S."/>
            <person name="Sproer C."/>
            <person name="Covarrubias P.C."/>
            <person name="Sand W."/>
            <person name="Quatrini R."/>
            <person name="Vera M."/>
        </authorList>
    </citation>
    <scope>NUCLEOTIDE SEQUENCE [LARGE SCALE GENOMIC DNA]</scope>
    <source>
        <strain evidence="8">m-1</strain>
    </source>
</reference>
<dbReference type="EMBL" id="PSYR01000002">
    <property type="protein sequence ID" value="RCN56694.1"/>
    <property type="molecule type" value="Genomic_DNA"/>
</dbReference>
<dbReference type="InterPro" id="IPR013525">
    <property type="entry name" value="ABC2_TM"/>
</dbReference>
<comment type="similarity">
    <text evidence="2 6">Belongs to the ABC-2 integral membrane protein family.</text>
</comment>
<evidence type="ECO:0000256" key="3">
    <source>
        <dbReference type="ARBA" id="ARBA00022692"/>
    </source>
</evidence>
<sequence length="251" mass="27375">MKGFSTLFYKELLRFYKVSFQTIFAPVVTALLYLLVFASTFRGRPDILPGVPYVAFLVPGLMMMSMIQNAFANSSSSLIQSKIAGNLIFILLSPLSALEFFLAFVGASVIRALCVAVGVYVAAVFFVVLPVRHPLFLILFGVLGSAALGALGVIAGVWAERFDQLAGFQNFVVVPLSFLSGVFYSLRNLPPFWQMVSRLNPLLYMIDGFRYGFFGTSDVSPGFSLGIVAAFCALVSLLALALVGRGYRLRN</sequence>
<keyword evidence="7" id="KW-0378">Hydrolase</keyword>
<dbReference type="GO" id="GO:0140359">
    <property type="term" value="F:ABC-type transporter activity"/>
    <property type="evidence" value="ECO:0007669"/>
    <property type="project" value="InterPro"/>
</dbReference>
<dbReference type="Proteomes" id="UP000253250">
    <property type="component" value="Unassembled WGS sequence"/>
</dbReference>
<keyword evidence="6" id="KW-1003">Cell membrane</keyword>
<accession>A0A1C2G3G8</accession>
<dbReference type="GO" id="GO:0043190">
    <property type="term" value="C:ATP-binding cassette (ABC) transporter complex"/>
    <property type="evidence" value="ECO:0007669"/>
    <property type="project" value="InterPro"/>
</dbReference>
<keyword evidence="5 6" id="KW-0472">Membrane</keyword>
<dbReference type="AlphaFoldDB" id="A0A1C2G3G8"/>
<dbReference type="PANTHER" id="PTHR43332">
    <property type="entry name" value="INNER MEMBRANE TRANSPORT PERMEASE YADH-RELATED"/>
    <property type="match status" value="1"/>
</dbReference>
<dbReference type="PANTHER" id="PTHR43332:SF1">
    <property type="entry name" value="TRANSPORT PERMEASE PROTEIN"/>
    <property type="match status" value="1"/>
</dbReference>
<dbReference type="RefSeq" id="WP_065969137.1">
    <property type="nucleotide sequence ID" value="NZ_CP080624.1"/>
</dbReference>
<dbReference type="InterPro" id="IPR047817">
    <property type="entry name" value="ABC2_TM_bact-type"/>
</dbReference>
<gene>
    <name evidence="7" type="ORF">C4900_13040</name>
</gene>
<evidence type="ECO:0000256" key="5">
    <source>
        <dbReference type="ARBA" id="ARBA00023136"/>
    </source>
</evidence>
<dbReference type="PRINTS" id="PR00164">
    <property type="entry name" value="ABC2TRNSPORT"/>
</dbReference>
<keyword evidence="8" id="KW-1185">Reference proteome</keyword>
<name>A0A1C2G3G8_9GAMM</name>
<evidence type="ECO:0000256" key="4">
    <source>
        <dbReference type="ARBA" id="ARBA00022989"/>
    </source>
</evidence>
<feature type="transmembrane region" description="Helical" evidence="6">
    <location>
        <begin position="135"/>
        <end position="158"/>
    </location>
</feature>
<dbReference type="GO" id="GO:0016787">
    <property type="term" value="F:hydrolase activity"/>
    <property type="evidence" value="ECO:0007669"/>
    <property type="project" value="UniProtKB-KW"/>
</dbReference>
<dbReference type="InterPro" id="IPR000412">
    <property type="entry name" value="ABC_2_transport"/>
</dbReference>
<comment type="subcellular location">
    <subcellularLocation>
        <location evidence="6">Cell inner membrane</location>
        <topology evidence="6">Multi-pass membrane protein</topology>
    </subcellularLocation>
    <subcellularLocation>
        <location evidence="1">Membrane</location>
        <topology evidence="1">Multi-pass membrane protein</topology>
    </subcellularLocation>
</comment>
<dbReference type="OrthoDB" id="9804001at2"/>
<feature type="transmembrane region" description="Helical" evidence="6">
    <location>
        <begin position="109"/>
        <end position="129"/>
    </location>
</feature>
<dbReference type="PIRSF" id="PIRSF006648">
    <property type="entry name" value="DrrB"/>
    <property type="match status" value="1"/>
</dbReference>
<feature type="transmembrane region" description="Helical" evidence="6">
    <location>
        <begin position="53"/>
        <end position="71"/>
    </location>
</feature>
<feature type="transmembrane region" description="Helical" evidence="6">
    <location>
        <begin position="20"/>
        <end position="41"/>
    </location>
</feature>
<feature type="transmembrane region" description="Helical" evidence="6">
    <location>
        <begin position="223"/>
        <end position="243"/>
    </location>
</feature>
<dbReference type="InterPro" id="IPR052522">
    <property type="entry name" value="ABC-2_transport_permease"/>
</dbReference>
<organism evidence="7 8">
    <name type="scientific">Acidiferrobacter thiooxydans</name>
    <dbReference type="NCBI Taxonomy" id="163359"/>
    <lineage>
        <taxon>Bacteria</taxon>
        <taxon>Pseudomonadati</taxon>
        <taxon>Pseudomonadota</taxon>
        <taxon>Gammaproteobacteria</taxon>
        <taxon>Acidiferrobacterales</taxon>
        <taxon>Acidiferrobacteraceae</taxon>
        <taxon>Acidiferrobacter</taxon>
    </lineage>
</organism>
<evidence type="ECO:0000313" key="8">
    <source>
        <dbReference type="Proteomes" id="UP000253250"/>
    </source>
</evidence>
<keyword evidence="4 6" id="KW-1133">Transmembrane helix</keyword>
<dbReference type="Pfam" id="PF01061">
    <property type="entry name" value="ABC2_membrane"/>
    <property type="match status" value="1"/>
</dbReference>
<evidence type="ECO:0000256" key="2">
    <source>
        <dbReference type="ARBA" id="ARBA00007783"/>
    </source>
</evidence>
<comment type="caution">
    <text evidence="7">The sequence shown here is derived from an EMBL/GenBank/DDBJ whole genome shotgun (WGS) entry which is preliminary data.</text>
</comment>
<keyword evidence="3 6" id="KW-0812">Transmembrane</keyword>
<dbReference type="STRING" id="163359.A9R16_00600"/>
<proteinExistence type="inferred from homology"/>
<keyword evidence="6" id="KW-0813">Transport</keyword>
<feature type="transmembrane region" description="Helical" evidence="6">
    <location>
        <begin position="83"/>
        <end position="102"/>
    </location>
</feature>
<feature type="transmembrane region" description="Helical" evidence="6">
    <location>
        <begin position="165"/>
        <end position="186"/>
    </location>
</feature>
<evidence type="ECO:0000313" key="7">
    <source>
        <dbReference type="EMBL" id="RCN56694.1"/>
    </source>
</evidence>